<evidence type="ECO:0000256" key="1">
    <source>
        <dbReference type="SAM" id="Phobius"/>
    </source>
</evidence>
<reference evidence="2" key="1">
    <citation type="submission" date="2020-01" db="EMBL/GenBank/DDBJ databases">
        <authorList>
            <consortium name="DOE Joint Genome Institute"/>
            <person name="Haridas S."/>
            <person name="Albert R."/>
            <person name="Binder M."/>
            <person name="Bloem J."/>
            <person name="Labutti K."/>
            <person name="Salamov A."/>
            <person name="Andreopoulos B."/>
            <person name="Baker S.E."/>
            <person name="Barry K."/>
            <person name="Bills G."/>
            <person name="Bluhm B.H."/>
            <person name="Cannon C."/>
            <person name="Castanera R."/>
            <person name="Culley D.E."/>
            <person name="Daum C."/>
            <person name="Ezra D."/>
            <person name="Gonzalez J.B."/>
            <person name="Henrissat B."/>
            <person name="Kuo A."/>
            <person name="Liang C."/>
            <person name="Lipzen A."/>
            <person name="Lutzoni F."/>
            <person name="Magnuson J."/>
            <person name="Mondo S."/>
            <person name="Nolan M."/>
            <person name="Ohm R."/>
            <person name="Pangilinan J."/>
            <person name="Park H.-J."/>
            <person name="Ramirez L."/>
            <person name="Alfaro M."/>
            <person name="Sun H."/>
            <person name="Tritt A."/>
            <person name="Yoshinaga Y."/>
            <person name="Zwiers L.-H."/>
            <person name="Turgeon B.G."/>
            <person name="Goodwin S.B."/>
            <person name="Spatafora J.W."/>
            <person name="Crous P.W."/>
            <person name="Grigoriev I.V."/>
        </authorList>
    </citation>
    <scope>NUCLEOTIDE SEQUENCE</scope>
    <source>
        <strain evidence="2">P77</strain>
    </source>
</reference>
<dbReference type="AlphaFoldDB" id="A0A6A5KHZ3"/>
<name>A0A6A5KHZ3_9PLEO</name>
<keyword evidence="1" id="KW-0472">Membrane</keyword>
<protein>
    <submittedName>
        <fullName evidence="2">Uncharacterized protein</fullName>
    </submittedName>
</protein>
<keyword evidence="1" id="KW-1133">Transmembrane helix</keyword>
<keyword evidence="3" id="KW-1185">Reference proteome</keyword>
<gene>
    <name evidence="2" type="ORF">BDW02DRAFT_567875</name>
</gene>
<evidence type="ECO:0000313" key="2">
    <source>
        <dbReference type="EMBL" id="KAF1835549.1"/>
    </source>
</evidence>
<proteinExistence type="predicted"/>
<feature type="transmembrane region" description="Helical" evidence="1">
    <location>
        <begin position="52"/>
        <end position="73"/>
    </location>
</feature>
<organism evidence="2 3">
    <name type="scientific">Decorospora gaudefroyi</name>
    <dbReference type="NCBI Taxonomy" id="184978"/>
    <lineage>
        <taxon>Eukaryota</taxon>
        <taxon>Fungi</taxon>
        <taxon>Dikarya</taxon>
        <taxon>Ascomycota</taxon>
        <taxon>Pezizomycotina</taxon>
        <taxon>Dothideomycetes</taxon>
        <taxon>Pleosporomycetidae</taxon>
        <taxon>Pleosporales</taxon>
        <taxon>Pleosporineae</taxon>
        <taxon>Pleosporaceae</taxon>
        <taxon>Decorospora</taxon>
    </lineage>
</organism>
<sequence length="146" mass="16135">MTLHTTSYYLLFIRSNRQPLRPTTAPTPSKTTEPAIIHRTILARRNPTMSTILILAAATHLYTLYLAVTATIADMVLTPPPSHKLITILSQLHTFASILPVRVNNAPPTSLKCHILARDAKSHRHRSFKPCTPSEMALGGMQCAVM</sequence>
<keyword evidence="1" id="KW-0812">Transmembrane</keyword>
<accession>A0A6A5KHZ3</accession>
<dbReference type="EMBL" id="ML975285">
    <property type="protein sequence ID" value="KAF1835549.1"/>
    <property type="molecule type" value="Genomic_DNA"/>
</dbReference>
<dbReference type="Proteomes" id="UP000800040">
    <property type="component" value="Unassembled WGS sequence"/>
</dbReference>
<evidence type="ECO:0000313" key="3">
    <source>
        <dbReference type="Proteomes" id="UP000800040"/>
    </source>
</evidence>